<evidence type="ECO:0000256" key="7">
    <source>
        <dbReference type="ARBA" id="ARBA00023014"/>
    </source>
</evidence>
<dbReference type="PANTHER" id="PTHR32439">
    <property type="entry name" value="FERREDOXIN--NITRITE REDUCTASE, CHLOROPLASTIC"/>
    <property type="match status" value="1"/>
</dbReference>
<keyword evidence="5 10" id="KW-0560">Oxidoreductase</keyword>
<dbReference type="GO" id="GO:0048307">
    <property type="term" value="F:ferredoxin-nitrite reductase activity"/>
    <property type="evidence" value="ECO:0007669"/>
    <property type="project" value="UniProtKB-EC"/>
</dbReference>
<evidence type="ECO:0000256" key="3">
    <source>
        <dbReference type="ARBA" id="ARBA00022617"/>
    </source>
</evidence>
<feature type="domain" description="Nitrite/sulphite reductase 4Fe-4S" evidence="8">
    <location>
        <begin position="134"/>
        <end position="284"/>
    </location>
</feature>
<dbReference type="InterPro" id="IPR045854">
    <property type="entry name" value="NO2/SO3_Rdtase_4Fe4S_sf"/>
</dbReference>
<dbReference type="InterPro" id="IPR006067">
    <property type="entry name" value="NO2/SO3_Rdtase_4Fe4S_dom"/>
</dbReference>
<dbReference type="SUPFAM" id="SSF55124">
    <property type="entry name" value="Nitrite/Sulfite reductase N-terminal domain-like"/>
    <property type="match status" value="2"/>
</dbReference>
<feature type="domain" description="Nitrite/Sulfite reductase ferredoxin-like" evidence="9">
    <location>
        <begin position="309"/>
        <end position="363"/>
    </location>
</feature>
<dbReference type="AlphaFoldDB" id="A0A1W1CKP6"/>
<feature type="domain" description="Nitrite/Sulfite reductase ferredoxin-like" evidence="9">
    <location>
        <begin position="63"/>
        <end position="125"/>
    </location>
</feature>
<sequence length="639" mass="71869">MSILEKAKEARSKKVNKVEITKAIKTPMEVHAKLEEIAEGGYENLSKEDSAYFLKCFGLFDKGEDFMLRVRVPAGQLSNAQAKRIGEVAKKYGNDYIDITTRMQIELRYLQIQDIAKVLSELQEVGISTFQTGVDNPRNIVADPLDGIAYDSIIHTMPIVEKLQEIFIENAEWISALPRKFNTGILGSLSNSCNIFGHDCCFILAQKDGVFGFNVYLGARVGVQSQDANIFVTIEEVPVFFKALLVIFQKYGYRDNRNKNRLVFLLNDVGIEAFIKAIQEEAKEDFQSAGITMVQSQAIALGANKVLGKDNKFAYKIIVPSGIYSGSDMIASAEVAHIYGSGDIRLTYDQNLYLLGIKKHDISLFEQDIFIQKYQKFNSLYFTDMIACAGTATCSFGVIPNKPDAIEMAHYLSSEVAIENAVVRMNWSACPKGCGVNGIADIGFEGCKAKDSEGKRVDGVHIFIGGKITREAKEAHILHKALPLAEAKYHAKYLLQTYATHKLRAETYEAFDDRFLSRNYSFQALGFYTKMNYILNEKLGLDIFFALEAEPKSSKREEYELFNFGLKLYKLLTGEKRYDSVIGLNANMLRPTSIKRDTAHKLNPNIPLKLSEILYNMTHEKKNERASVFSEILMSLKEV</sequence>
<keyword evidence="2" id="KW-0004">4Fe-4S</keyword>
<feature type="domain" description="Nitrite/sulphite reductase 4Fe-4S" evidence="8">
    <location>
        <begin position="386"/>
        <end position="508"/>
    </location>
</feature>
<dbReference type="Pfam" id="PF01077">
    <property type="entry name" value="NIR_SIR"/>
    <property type="match status" value="2"/>
</dbReference>
<reference evidence="10" key="1">
    <citation type="submission" date="2016-10" db="EMBL/GenBank/DDBJ databases">
        <authorList>
            <person name="de Groot N.N."/>
        </authorList>
    </citation>
    <scope>NUCLEOTIDE SEQUENCE</scope>
</reference>
<evidence type="ECO:0000256" key="2">
    <source>
        <dbReference type="ARBA" id="ARBA00022485"/>
    </source>
</evidence>
<gene>
    <name evidence="10" type="ORF">MNB_SV-13-1107</name>
</gene>
<protein>
    <submittedName>
        <fullName evidence="10">Ferredoxin--nitrite reductase</fullName>
        <ecNumber evidence="10">1.7.7.1</ecNumber>
    </submittedName>
</protein>
<comment type="similarity">
    <text evidence="1">Belongs to the nitrite and sulfite reductase 4Fe-4S domain family.</text>
</comment>
<keyword evidence="6" id="KW-0408">Iron</keyword>
<evidence type="ECO:0000256" key="5">
    <source>
        <dbReference type="ARBA" id="ARBA00023002"/>
    </source>
</evidence>
<dbReference type="InterPro" id="IPR005117">
    <property type="entry name" value="NiRdtase/SiRdtase_haem-b_fer"/>
</dbReference>
<evidence type="ECO:0000256" key="4">
    <source>
        <dbReference type="ARBA" id="ARBA00022723"/>
    </source>
</evidence>
<dbReference type="InterPro" id="IPR036136">
    <property type="entry name" value="Nit/Sulf_reduc_fer-like_dom_sf"/>
</dbReference>
<keyword evidence="3" id="KW-0349">Heme</keyword>
<dbReference type="GO" id="GO:0046872">
    <property type="term" value="F:metal ion binding"/>
    <property type="evidence" value="ECO:0007669"/>
    <property type="project" value="UniProtKB-KW"/>
</dbReference>
<dbReference type="Gene3D" id="3.30.413.10">
    <property type="entry name" value="Sulfite Reductase Hemoprotein, domain 1"/>
    <property type="match status" value="2"/>
</dbReference>
<dbReference type="PANTHER" id="PTHR32439:SF0">
    <property type="entry name" value="FERREDOXIN--NITRITE REDUCTASE, CHLOROPLASTIC"/>
    <property type="match status" value="1"/>
</dbReference>
<organism evidence="10">
    <name type="scientific">hydrothermal vent metagenome</name>
    <dbReference type="NCBI Taxonomy" id="652676"/>
    <lineage>
        <taxon>unclassified sequences</taxon>
        <taxon>metagenomes</taxon>
        <taxon>ecological metagenomes</taxon>
    </lineage>
</organism>
<dbReference type="Gene3D" id="3.90.480.20">
    <property type="match status" value="1"/>
</dbReference>
<keyword evidence="7" id="KW-0411">Iron-sulfur</keyword>
<proteinExistence type="inferred from homology"/>
<evidence type="ECO:0000259" key="8">
    <source>
        <dbReference type="Pfam" id="PF01077"/>
    </source>
</evidence>
<name>A0A1W1CKP6_9ZZZZ</name>
<dbReference type="SUPFAM" id="SSF56014">
    <property type="entry name" value="Nitrite and sulphite reductase 4Fe-4S domain-like"/>
    <property type="match status" value="2"/>
</dbReference>
<dbReference type="EC" id="1.7.7.1" evidence="10"/>
<dbReference type="Pfam" id="PF03460">
    <property type="entry name" value="NIR_SIR_ferr"/>
    <property type="match status" value="2"/>
</dbReference>
<dbReference type="GO" id="GO:0051539">
    <property type="term" value="F:4 iron, 4 sulfur cluster binding"/>
    <property type="evidence" value="ECO:0007669"/>
    <property type="project" value="UniProtKB-KW"/>
</dbReference>
<evidence type="ECO:0000256" key="1">
    <source>
        <dbReference type="ARBA" id="ARBA00010429"/>
    </source>
</evidence>
<keyword evidence="4" id="KW-0479">Metal-binding</keyword>
<accession>A0A1W1CKP6</accession>
<evidence type="ECO:0000313" key="10">
    <source>
        <dbReference type="EMBL" id="SFV66329.1"/>
    </source>
</evidence>
<dbReference type="EMBL" id="FPHM01000099">
    <property type="protein sequence ID" value="SFV66329.1"/>
    <property type="molecule type" value="Genomic_DNA"/>
</dbReference>
<dbReference type="GO" id="GO:0020037">
    <property type="term" value="F:heme binding"/>
    <property type="evidence" value="ECO:0007669"/>
    <property type="project" value="InterPro"/>
</dbReference>
<evidence type="ECO:0000259" key="9">
    <source>
        <dbReference type="Pfam" id="PF03460"/>
    </source>
</evidence>
<dbReference type="InterPro" id="IPR051329">
    <property type="entry name" value="NIR_SIR_4Fe-4S"/>
</dbReference>
<evidence type="ECO:0000256" key="6">
    <source>
        <dbReference type="ARBA" id="ARBA00023004"/>
    </source>
</evidence>